<dbReference type="Pfam" id="PF13730">
    <property type="entry name" value="HTH_36"/>
    <property type="match status" value="1"/>
</dbReference>
<gene>
    <name evidence="2" type="ORF">CLV74_106201</name>
</gene>
<keyword evidence="3" id="KW-1185">Reference proteome</keyword>
<proteinExistence type="predicted"/>
<accession>A0A2T0WS17</accession>
<feature type="region of interest" description="Disordered" evidence="1">
    <location>
        <begin position="1"/>
        <end position="26"/>
    </location>
</feature>
<dbReference type="Gene3D" id="1.10.10.10">
    <property type="entry name" value="Winged helix-like DNA-binding domain superfamily/Winged helix DNA-binding domain"/>
    <property type="match status" value="1"/>
</dbReference>
<dbReference type="EMBL" id="PVTQ01000006">
    <property type="protein sequence ID" value="PRY89498.1"/>
    <property type="molecule type" value="Genomic_DNA"/>
</dbReference>
<dbReference type="RefSeq" id="WP_106264660.1">
    <property type="nucleotide sequence ID" value="NZ_PVTQ01000006.1"/>
</dbReference>
<organism evidence="2 3">
    <name type="scientific">Donghicola tyrosinivorans</name>
    <dbReference type="NCBI Taxonomy" id="1652492"/>
    <lineage>
        <taxon>Bacteria</taxon>
        <taxon>Pseudomonadati</taxon>
        <taxon>Pseudomonadota</taxon>
        <taxon>Alphaproteobacteria</taxon>
        <taxon>Rhodobacterales</taxon>
        <taxon>Roseobacteraceae</taxon>
        <taxon>Donghicola</taxon>
    </lineage>
</organism>
<comment type="caution">
    <text evidence="2">The sequence shown here is derived from an EMBL/GenBank/DDBJ whole genome shotgun (WGS) entry which is preliminary data.</text>
</comment>
<dbReference type="OrthoDB" id="7351634at2"/>
<name>A0A2T0WS17_9RHOB</name>
<dbReference type="SUPFAM" id="SSF46785">
    <property type="entry name" value="Winged helix' DNA-binding domain"/>
    <property type="match status" value="1"/>
</dbReference>
<reference evidence="2 3" key="1">
    <citation type="submission" date="2018-03" db="EMBL/GenBank/DDBJ databases">
        <title>Genomic Encyclopedia of Archaeal and Bacterial Type Strains, Phase II (KMG-II): from individual species to whole genera.</title>
        <authorList>
            <person name="Goeker M."/>
        </authorList>
    </citation>
    <scope>NUCLEOTIDE SEQUENCE [LARGE SCALE GENOMIC DNA]</scope>
    <source>
        <strain evidence="2 3">DSM 100212</strain>
    </source>
</reference>
<evidence type="ECO:0000256" key="1">
    <source>
        <dbReference type="SAM" id="MobiDB-lite"/>
    </source>
</evidence>
<evidence type="ECO:0000313" key="2">
    <source>
        <dbReference type="EMBL" id="PRY89498.1"/>
    </source>
</evidence>
<feature type="region of interest" description="Disordered" evidence="1">
    <location>
        <begin position="150"/>
        <end position="169"/>
    </location>
</feature>
<dbReference type="InterPro" id="IPR036390">
    <property type="entry name" value="WH_DNA-bd_sf"/>
</dbReference>
<dbReference type="Proteomes" id="UP000238392">
    <property type="component" value="Unassembled WGS sequence"/>
</dbReference>
<dbReference type="InterPro" id="IPR036388">
    <property type="entry name" value="WH-like_DNA-bd_sf"/>
</dbReference>
<evidence type="ECO:0000313" key="3">
    <source>
        <dbReference type="Proteomes" id="UP000238392"/>
    </source>
</evidence>
<sequence length="169" mass="19110">MSDKNKSDAGNVVQLRPPKAGRASEKKWGKQVMDLGFCIVPSLLLRAQQRLGLNPTQLAVLMQLCDFWWEDARKPHPGKKLLAERLGLSERQVQRYIAELEQAGLVERIERRASHGGKITNTYDLGGLVARLKTLEPEFRKVEEDVKTERKAVAKRGYKPKRKPPATAN</sequence>
<feature type="compositionally biased region" description="Basic residues" evidence="1">
    <location>
        <begin position="153"/>
        <end position="169"/>
    </location>
</feature>
<protein>
    <submittedName>
        <fullName evidence="2">Helix-turn-helix protein</fullName>
    </submittedName>
</protein>
<dbReference type="AlphaFoldDB" id="A0A2T0WS17"/>